<gene>
    <name evidence="4" type="ORF">NP165_07720</name>
</gene>
<dbReference type="PANTHER" id="PTHR30469">
    <property type="entry name" value="MULTIDRUG RESISTANCE PROTEIN MDTA"/>
    <property type="match status" value="1"/>
</dbReference>
<dbReference type="Pfam" id="PF25917">
    <property type="entry name" value="BSH_RND"/>
    <property type="match status" value="1"/>
</dbReference>
<evidence type="ECO:0000313" key="5">
    <source>
        <dbReference type="Proteomes" id="UP001058602"/>
    </source>
</evidence>
<dbReference type="Proteomes" id="UP001058602">
    <property type="component" value="Chromosome 1"/>
</dbReference>
<feature type="domain" description="YknX-like C-terminal permuted SH3-like" evidence="3">
    <location>
        <begin position="280"/>
        <end position="354"/>
    </location>
</feature>
<dbReference type="SUPFAM" id="SSF111369">
    <property type="entry name" value="HlyD-like secretion proteins"/>
    <property type="match status" value="1"/>
</dbReference>
<dbReference type="EMBL" id="CP102096">
    <property type="protein sequence ID" value="UUM29604.1"/>
    <property type="molecule type" value="Genomic_DNA"/>
</dbReference>
<dbReference type="InterPro" id="IPR058625">
    <property type="entry name" value="MdtA-like_BSH"/>
</dbReference>
<dbReference type="InterPro" id="IPR006143">
    <property type="entry name" value="RND_pump_MFP"/>
</dbReference>
<organism evidence="4 5">
    <name type="scientific">Vibrio japonicus</name>
    <dbReference type="NCBI Taxonomy" id="1824638"/>
    <lineage>
        <taxon>Bacteria</taxon>
        <taxon>Pseudomonadati</taxon>
        <taxon>Pseudomonadota</taxon>
        <taxon>Gammaproteobacteria</taxon>
        <taxon>Vibrionales</taxon>
        <taxon>Vibrionaceae</taxon>
        <taxon>Vibrio</taxon>
    </lineage>
</organism>
<dbReference type="Gene3D" id="2.40.420.20">
    <property type="match status" value="1"/>
</dbReference>
<reference evidence="4" key="1">
    <citation type="submission" date="2022-07" db="EMBL/GenBank/DDBJ databases">
        <title>Complete genome of Vibrio japonicus strain JCM 31412T and phylogenomic assessment of the Nereis clade of the genus Vibrio.</title>
        <authorList>
            <person name="Shlafstein M.D."/>
            <person name="Emsley S.A."/>
            <person name="Ushijima B."/>
            <person name="Videau P."/>
            <person name="Saw J.H."/>
        </authorList>
    </citation>
    <scope>NUCLEOTIDE SEQUENCE</scope>
    <source>
        <strain evidence="4">JCM 31412</strain>
    </source>
</reference>
<proteinExistence type="inferred from homology"/>
<comment type="similarity">
    <text evidence="1">Belongs to the membrane fusion protein (MFP) (TC 8.A.1) family.</text>
</comment>
<dbReference type="Gene3D" id="1.10.287.470">
    <property type="entry name" value="Helix hairpin bin"/>
    <property type="match status" value="1"/>
</dbReference>
<dbReference type="Gene3D" id="2.40.30.170">
    <property type="match status" value="1"/>
</dbReference>
<accession>A0ABY5LC24</accession>
<evidence type="ECO:0000313" key="4">
    <source>
        <dbReference type="EMBL" id="UUM29604.1"/>
    </source>
</evidence>
<dbReference type="Gene3D" id="2.40.50.100">
    <property type="match status" value="1"/>
</dbReference>
<dbReference type="Pfam" id="PF25989">
    <property type="entry name" value="YknX_C"/>
    <property type="match status" value="1"/>
</dbReference>
<dbReference type="InterPro" id="IPR058637">
    <property type="entry name" value="YknX-like_C"/>
</dbReference>
<dbReference type="PROSITE" id="PS51257">
    <property type="entry name" value="PROKAR_LIPOPROTEIN"/>
    <property type="match status" value="1"/>
</dbReference>
<evidence type="ECO:0000256" key="1">
    <source>
        <dbReference type="ARBA" id="ARBA00009477"/>
    </source>
</evidence>
<keyword evidence="5" id="KW-1185">Reference proteome</keyword>
<dbReference type="NCBIfam" id="TIGR01730">
    <property type="entry name" value="RND_mfp"/>
    <property type="match status" value="1"/>
</dbReference>
<dbReference type="PANTHER" id="PTHR30469:SF20">
    <property type="entry name" value="EFFLUX RND TRANSPORTER PERIPLASMIC ADAPTOR SUBUNIT"/>
    <property type="match status" value="1"/>
</dbReference>
<dbReference type="RefSeq" id="WP_257083395.1">
    <property type="nucleotide sequence ID" value="NZ_CP102096.1"/>
</dbReference>
<sequence length="362" mass="39692">MKQWIGICVLSSVALLAGCGKEPQHADFGLPKVKVLELGNNAEIENKLYFPAVANAAERSHLSFRVAGEVTKLNVKEGDKVQKGDVIAEIDPTDYQLEVDNARARYSVVDSQYRRSKPLVDKGLLAKSQFDEIAANRQIAYAELQLAKLRLSFTKLTAPVDGIISRVSVDEFENVQVGQNVFNIHSVDNVEVLIQVPDSLHISQPTREMMSEVHGLVKVPSGNEYQATVKEFTTEPDPATGTFTVTLSLPMPEDEYILDGMAVEVTSRGEDIGLELNTGVQVPIEAVFNADGDDIQRQNKFVWTLNQDGTVSKQQITLGKANKETVQVLDGLSDEQTIVVAGIARLRDGMKVDVIDQEAGNE</sequence>
<name>A0ABY5LC24_9VIBR</name>
<protein>
    <submittedName>
        <fullName evidence="4">Efflux RND transporter periplasmic adaptor subunit</fullName>
    </submittedName>
</protein>
<evidence type="ECO:0000259" key="2">
    <source>
        <dbReference type="Pfam" id="PF25917"/>
    </source>
</evidence>
<evidence type="ECO:0000259" key="3">
    <source>
        <dbReference type="Pfam" id="PF25989"/>
    </source>
</evidence>
<feature type="domain" description="Multidrug resistance protein MdtA-like barrel-sandwich hybrid" evidence="2">
    <location>
        <begin position="64"/>
        <end position="184"/>
    </location>
</feature>